<dbReference type="Proteomes" id="UP000326396">
    <property type="component" value="Linkage Group LG1"/>
</dbReference>
<comment type="caution">
    <text evidence="1">The sequence shown here is derived from an EMBL/GenBank/DDBJ whole genome shotgun (WGS) entry which is preliminary data.</text>
</comment>
<reference evidence="1 2" key="1">
    <citation type="submission" date="2019-05" db="EMBL/GenBank/DDBJ databases">
        <title>Mikania micrantha, genome provides insights into the molecular mechanism of rapid growth.</title>
        <authorList>
            <person name="Liu B."/>
        </authorList>
    </citation>
    <scope>NUCLEOTIDE SEQUENCE [LARGE SCALE GENOMIC DNA]</scope>
    <source>
        <strain evidence="1">NLD-2019</strain>
        <tissue evidence="1">Leaf</tissue>
    </source>
</reference>
<protein>
    <submittedName>
        <fullName evidence="1">Uncharacterized protein</fullName>
    </submittedName>
</protein>
<sequence length="83" mass="9620">MGKWLVNRLEGWRLEGDLGRLNQILVGVTVTRVWISFSAQRSHRVVSLAMDTRSSTDVKKILEAMENDKEMAQKMEEMQSQIR</sequence>
<evidence type="ECO:0000313" key="2">
    <source>
        <dbReference type="Proteomes" id="UP000326396"/>
    </source>
</evidence>
<accession>A0A5N6PZ18</accession>
<keyword evidence="2" id="KW-1185">Reference proteome</keyword>
<organism evidence="1 2">
    <name type="scientific">Mikania micrantha</name>
    <name type="common">bitter vine</name>
    <dbReference type="NCBI Taxonomy" id="192012"/>
    <lineage>
        <taxon>Eukaryota</taxon>
        <taxon>Viridiplantae</taxon>
        <taxon>Streptophyta</taxon>
        <taxon>Embryophyta</taxon>
        <taxon>Tracheophyta</taxon>
        <taxon>Spermatophyta</taxon>
        <taxon>Magnoliopsida</taxon>
        <taxon>eudicotyledons</taxon>
        <taxon>Gunneridae</taxon>
        <taxon>Pentapetalae</taxon>
        <taxon>asterids</taxon>
        <taxon>campanulids</taxon>
        <taxon>Asterales</taxon>
        <taxon>Asteraceae</taxon>
        <taxon>Asteroideae</taxon>
        <taxon>Heliantheae alliance</taxon>
        <taxon>Eupatorieae</taxon>
        <taxon>Mikania</taxon>
    </lineage>
</organism>
<dbReference type="EMBL" id="SZYD01000001">
    <property type="protein sequence ID" value="KAD7477363.1"/>
    <property type="molecule type" value="Genomic_DNA"/>
</dbReference>
<dbReference type="AlphaFoldDB" id="A0A5N6PZ18"/>
<gene>
    <name evidence="1" type="ORF">E3N88_00499</name>
</gene>
<evidence type="ECO:0000313" key="1">
    <source>
        <dbReference type="EMBL" id="KAD7477363.1"/>
    </source>
</evidence>
<proteinExistence type="predicted"/>
<name>A0A5N6PZ18_9ASTR</name>